<evidence type="ECO:0000313" key="10">
    <source>
        <dbReference type="Proteomes" id="UP000315700"/>
    </source>
</evidence>
<feature type="transmembrane region" description="Helical" evidence="6">
    <location>
        <begin position="451"/>
        <end position="474"/>
    </location>
</feature>
<gene>
    <name evidence="9" type="ORF">Pan44_31160</name>
</gene>
<feature type="transmembrane region" description="Helical" evidence="6">
    <location>
        <begin position="509"/>
        <end position="529"/>
    </location>
</feature>
<keyword evidence="3 6" id="KW-1133">Transmembrane helix</keyword>
<dbReference type="InterPro" id="IPR003675">
    <property type="entry name" value="Rce1/LyrA-like_dom"/>
</dbReference>
<evidence type="ECO:0000256" key="5">
    <source>
        <dbReference type="SAM" id="MobiDB-lite"/>
    </source>
</evidence>
<feature type="transmembrane region" description="Helical" evidence="6">
    <location>
        <begin position="549"/>
        <end position="571"/>
    </location>
</feature>
<dbReference type="GO" id="GO:0140359">
    <property type="term" value="F:ABC-type transporter activity"/>
    <property type="evidence" value="ECO:0007669"/>
    <property type="project" value="InterPro"/>
</dbReference>
<evidence type="ECO:0000259" key="8">
    <source>
        <dbReference type="Pfam" id="PF12698"/>
    </source>
</evidence>
<dbReference type="KEGG" id="ccos:Pan44_31160"/>
<dbReference type="PANTHER" id="PTHR43471:SF3">
    <property type="entry name" value="ABC TRANSPORTER PERMEASE PROTEIN NATB"/>
    <property type="match status" value="1"/>
</dbReference>
<evidence type="ECO:0000256" key="1">
    <source>
        <dbReference type="ARBA" id="ARBA00004141"/>
    </source>
</evidence>
<dbReference type="NCBIfam" id="NF041647">
    <property type="entry name" value="ABC_perm_CPBP"/>
    <property type="match status" value="1"/>
</dbReference>
<comment type="subcellular location">
    <subcellularLocation>
        <location evidence="1">Membrane</location>
        <topology evidence="1">Multi-pass membrane protein</topology>
    </subcellularLocation>
</comment>
<evidence type="ECO:0000259" key="7">
    <source>
        <dbReference type="Pfam" id="PF02517"/>
    </source>
</evidence>
<dbReference type="InParanoid" id="A0A517SG13"/>
<evidence type="ECO:0000256" key="2">
    <source>
        <dbReference type="ARBA" id="ARBA00022692"/>
    </source>
</evidence>
<feature type="transmembrane region" description="Helical" evidence="6">
    <location>
        <begin position="661"/>
        <end position="680"/>
    </location>
</feature>
<feature type="transmembrane region" description="Helical" evidence="6">
    <location>
        <begin position="267"/>
        <end position="289"/>
    </location>
</feature>
<feature type="transmembrane region" description="Helical" evidence="6">
    <location>
        <begin position="399"/>
        <end position="419"/>
    </location>
</feature>
<feature type="domain" description="ABC-2 type transporter transmembrane" evidence="8">
    <location>
        <begin position="21"/>
        <end position="471"/>
    </location>
</feature>
<feature type="transmembrane region" description="Helical" evidence="6">
    <location>
        <begin position="583"/>
        <end position="607"/>
    </location>
</feature>
<dbReference type="Pfam" id="PF12698">
    <property type="entry name" value="ABC2_membrane_3"/>
    <property type="match status" value="1"/>
</dbReference>
<dbReference type="Proteomes" id="UP000315700">
    <property type="component" value="Chromosome"/>
</dbReference>
<feature type="transmembrane region" description="Helical" evidence="6">
    <location>
        <begin position="366"/>
        <end position="387"/>
    </location>
</feature>
<feature type="transmembrane region" description="Helical" evidence="6">
    <location>
        <begin position="24"/>
        <end position="43"/>
    </location>
</feature>
<feature type="transmembrane region" description="Helical" evidence="6">
    <location>
        <begin position="319"/>
        <end position="339"/>
    </location>
</feature>
<evidence type="ECO:0000256" key="3">
    <source>
        <dbReference type="ARBA" id="ARBA00022989"/>
    </source>
</evidence>
<keyword evidence="2 6" id="KW-0812">Transmembrane</keyword>
<accession>A0A517SG13</accession>
<dbReference type="InterPro" id="IPR013525">
    <property type="entry name" value="ABC2_TM"/>
</dbReference>
<feature type="transmembrane region" description="Helical" evidence="6">
    <location>
        <begin position="751"/>
        <end position="771"/>
    </location>
</feature>
<feature type="transmembrane region" description="Helical" evidence="6">
    <location>
        <begin position="692"/>
        <end position="714"/>
    </location>
</feature>
<dbReference type="GO" id="GO:0080120">
    <property type="term" value="P:CAAX-box protein maturation"/>
    <property type="evidence" value="ECO:0007669"/>
    <property type="project" value="UniProtKB-ARBA"/>
</dbReference>
<dbReference type="EMBL" id="CP036271">
    <property type="protein sequence ID" value="QDT55075.1"/>
    <property type="molecule type" value="Genomic_DNA"/>
</dbReference>
<name>A0A517SG13_9PLAN</name>
<sequence length="804" mass="88884">MNWRNVKLIFWREVSDQLRDRRTLFMVVLLPLFLYPILGVGMMEMTVTFTEQPRTVVVLNADDLPEPQLIKEGRFLAQYFKSPDDLDKIHVLTDDARTKAASLSEEEQAFLEGAKERLPKIEELGRLVLEARSLSPKADAARSAEISSRADELRTEISNWFENAPVQVLVIVPPGLKQQVKEINEALAKGDRSNGPRELPAHPMLLENSADEKSAIAFRRVRDVFSAWEDDVLRSRLEQAELPLSISAPVDPVTVDLARSEKLSANVWAKMFPALLVMMAVTGAFYPAIDLGAGEKERGTMETLLISPASRKEIVTGKFLTVMLFSISTALLNIASIGYTGKHMLSARPGGPNSAADVAFPGFEPLMWVVLLSIPLAALFSALSLAFAMFARSTKEGQYYLTPLLMVTMGLMMFSLNPAVELTPFYSVLPVVGPSLLLKALILGSAPGGSLPFFAVAVTISSICYSLLALWWAIEQFQREDVLFRDAERFDLRLWFRHLLRKKEDTPSFSEALFCFVLILMLQFASFNIMRDRLLDAQSDTMALQLQMIYLLATVATPALMMAVMLTSNPLKTLKLRGCHLKWIGAAIVLPVVLQPLALELLSRLHWFFPPLPPGMDRIMKSMSTHELPLWLPFLAFAVTPAICEELAFRGFILSGLQRTHRYRLAAVMSSIAFGIVHMIPQQVFNATLLGLVLAALALRSGSLIPGIIFHLIFNGLQVVAARMLTVPSNLEALKRWGIYEAEATAASPQFTWGLLGGCAVIAAPLLWWLVQGPVAKGWRDAHSGNGQAAKPYDSTVPPGATTA</sequence>
<dbReference type="PANTHER" id="PTHR43471">
    <property type="entry name" value="ABC TRANSPORTER PERMEASE"/>
    <property type="match status" value="1"/>
</dbReference>
<evidence type="ECO:0000256" key="4">
    <source>
        <dbReference type="ARBA" id="ARBA00023136"/>
    </source>
</evidence>
<reference evidence="9 10" key="1">
    <citation type="submission" date="2019-02" db="EMBL/GenBank/DDBJ databases">
        <title>Deep-cultivation of Planctomycetes and their phenomic and genomic characterization uncovers novel biology.</title>
        <authorList>
            <person name="Wiegand S."/>
            <person name="Jogler M."/>
            <person name="Boedeker C."/>
            <person name="Pinto D."/>
            <person name="Vollmers J."/>
            <person name="Rivas-Marin E."/>
            <person name="Kohn T."/>
            <person name="Peeters S.H."/>
            <person name="Heuer A."/>
            <person name="Rast P."/>
            <person name="Oberbeckmann S."/>
            <person name="Bunk B."/>
            <person name="Jeske O."/>
            <person name="Meyerdierks A."/>
            <person name="Storesund J.E."/>
            <person name="Kallscheuer N."/>
            <person name="Luecker S."/>
            <person name="Lage O.M."/>
            <person name="Pohl T."/>
            <person name="Merkel B.J."/>
            <person name="Hornburger P."/>
            <person name="Mueller R.-W."/>
            <person name="Bruemmer F."/>
            <person name="Labrenz M."/>
            <person name="Spormann A.M."/>
            <person name="Op den Camp H."/>
            <person name="Overmann J."/>
            <person name="Amann R."/>
            <person name="Jetten M.S.M."/>
            <person name="Mascher T."/>
            <person name="Medema M.H."/>
            <person name="Devos D.P."/>
            <person name="Kaster A.-K."/>
            <person name="Ovreas L."/>
            <person name="Rohde M."/>
            <person name="Galperin M.Y."/>
            <person name="Jogler C."/>
        </authorList>
    </citation>
    <scope>NUCLEOTIDE SEQUENCE [LARGE SCALE GENOMIC DNA]</scope>
    <source>
        <strain evidence="9 10">Pan44</strain>
    </source>
</reference>
<feature type="transmembrane region" description="Helical" evidence="6">
    <location>
        <begin position="628"/>
        <end position="649"/>
    </location>
</feature>
<dbReference type="GO" id="GO:0004175">
    <property type="term" value="F:endopeptidase activity"/>
    <property type="evidence" value="ECO:0007669"/>
    <property type="project" value="UniProtKB-ARBA"/>
</dbReference>
<dbReference type="GO" id="GO:0016020">
    <property type="term" value="C:membrane"/>
    <property type="evidence" value="ECO:0007669"/>
    <property type="project" value="UniProtKB-SubCell"/>
</dbReference>
<dbReference type="RefSeq" id="WP_145030871.1">
    <property type="nucleotide sequence ID" value="NZ_CP036271.1"/>
</dbReference>
<protein>
    <submittedName>
        <fullName evidence="9">ABC-2 family transporter protein</fullName>
    </submittedName>
</protein>
<keyword evidence="10" id="KW-1185">Reference proteome</keyword>
<dbReference type="Pfam" id="PF02517">
    <property type="entry name" value="Rce1-like"/>
    <property type="match status" value="1"/>
</dbReference>
<evidence type="ECO:0000313" key="9">
    <source>
        <dbReference type="EMBL" id="QDT55075.1"/>
    </source>
</evidence>
<organism evidence="9 10">
    <name type="scientific">Caulifigura coniformis</name>
    <dbReference type="NCBI Taxonomy" id="2527983"/>
    <lineage>
        <taxon>Bacteria</taxon>
        <taxon>Pseudomonadati</taxon>
        <taxon>Planctomycetota</taxon>
        <taxon>Planctomycetia</taxon>
        <taxon>Planctomycetales</taxon>
        <taxon>Planctomycetaceae</taxon>
        <taxon>Caulifigura</taxon>
    </lineage>
</organism>
<feature type="region of interest" description="Disordered" evidence="5">
    <location>
        <begin position="782"/>
        <end position="804"/>
    </location>
</feature>
<feature type="domain" description="CAAX prenyl protease 2/Lysostaphin resistance protein A-like" evidence="7">
    <location>
        <begin position="630"/>
        <end position="716"/>
    </location>
</feature>
<proteinExistence type="predicted"/>
<dbReference type="OrthoDB" id="5486437at2"/>
<keyword evidence="4 6" id="KW-0472">Membrane</keyword>
<evidence type="ECO:0000256" key="6">
    <source>
        <dbReference type="SAM" id="Phobius"/>
    </source>
</evidence>
<dbReference type="AlphaFoldDB" id="A0A517SG13"/>